<reference evidence="10 11" key="1">
    <citation type="submission" date="2016-03" db="EMBL/GenBank/DDBJ databases">
        <title>Choanephora cucurbitarum.</title>
        <authorList>
            <person name="Min B."/>
            <person name="Park H."/>
            <person name="Park J.-H."/>
            <person name="Shin H.-D."/>
            <person name="Choi I.-G."/>
        </authorList>
    </citation>
    <scope>NUCLEOTIDE SEQUENCE [LARGE SCALE GENOMIC DNA]</scope>
    <source>
        <strain evidence="10 11">KUS-F28377</strain>
    </source>
</reference>
<name>A0A1C7N307_9FUNG</name>
<dbReference type="GO" id="GO:0006241">
    <property type="term" value="P:CTP biosynthetic process"/>
    <property type="evidence" value="ECO:0007669"/>
    <property type="project" value="InterPro"/>
</dbReference>
<proteinExistence type="inferred from homology"/>
<dbReference type="GO" id="GO:0005524">
    <property type="term" value="F:ATP binding"/>
    <property type="evidence" value="ECO:0007669"/>
    <property type="project" value="UniProtKB-KW"/>
</dbReference>
<dbReference type="SUPFAM" id="SSF54919">
    <property type="entry name" value="Nucleoside diphosphate kinase, NDK"/>
    <property type="match status" value="1"/>
</dbReference>
<evidence type="ECO:0000256" key="5">
    <source>
        <dbReference type="ARBA" id="ARBA00022777"/>
    </source>
</evidence>
<evidence type="ECO:0000256" key="3">
    <source>
        <dbReference type="ARBA" id="ARBA00022679"/>
    </source>
</evidence>
<dbReference type="PROSITE" id="PS51374">
    <property type="entry name" value="NDPK_LIKE"/>
    <property type="match status" value="1"/>
</dbReference>
<evidence type="ECO:0000313" key="10">
    <source>
        <dbReference type="EMBL" id="OBZ83036.1"/>
    </source>
</evidence>
<keyword evidence="6" id="KW-0067">ATP-binding</keyword>
<accession>A0A1C7N307</accession>
<comment type="caution">
    <text evidence="7">Lacks conserved residue(s) required for the propagation of feature annotation.</text>
</comment>
<keyword evidence="5 10" id="KW-0418">Kinase</keyword>
<comment type="caution">
    <text evidence="10">The sequence shown here is derived from an EMBL/GenBank/DDBJ whole genome shotgun (WGS) entry which is preliminary data.</text>
</comment>
<protein>
    <recommendedName>
        <fullName evidence="2">Nucleoside diphosphate kinase</fullName>
    </recommendedName>
</protein>
<dbReference type="GO" id="GO:0004550">
    <property type="term" value="F:nucleoside diphosphate kinase activity"/>
    <property type="evidence" value="ECO:0007669"/>
    <property type="project" value="InterPro"/>
</dbReference>
<evidence type="ECO:0000256" key="7">
    <source>
        <dbReference type="PROSITE-ProRule" id="PRU00706"/>
    </source>
</evidence>
<dbReference type="InterPro" id="IPR001564">
    <property type="entry name" value="Nucleoside_diP_kinase"/>
</dbReference>
<keyword evidence="11" id="KW-1185">Reference proteome</keyword>
<evidence type="ECO:0000256" key="1">
    <source>
        <dbReference type="ARBA" id="ARBA00008142"/>
    </source>
</evidence>
<feature type="domain" description="Nucleoside diphosphate kinase-like" evidence="9">
    <location>
        <begin position="5"/>
        <end position="138"/>
    </location>
</feature>
<evidence type="ECO:0000259" key="9">
    <source>
        <dbReference type="SMART" id="SM00562"/>
    </source>
</evidence>
<dbReference type="InParanoid" id="A0A1C7N307"/>
<dbReference type="PANTHER" id="PTHR46161:SF3">
    <property type="entry name" value="NUCLEOSIDE DIPHOSPHATE KINASE DDB_G0292928-RELATED"/>
    <property type="match status" value="1"/>
</dbReference>
<dbReference type="Proteomes" id="UP000093000">
    <property type="component" value="Unassembled WGS sequence"/>
</dbReference>
<gene>
    <name evidence="10" type="ORF">A0J61_08916</name>
</gene>
<dbReference type="PRINTS" id="PR01243">
    <property type="entry name" value="NUCDPKINASE"/>
</dbReference>
<dbReference type="PANTHER" id="PTHR46161">
    <property type="entry name" value="NUCLEOSIDE DIPHOSPHATE KINASE"/>
    <property type="match status" value="1"/>
</dbReference>
<evidence type="ECO:0000256" key="8">
    <source>
        <dbReference type="RuleBase" id="RU004011"/>
    </source>
</evidence>
<comment type="similarity">
    <text evidence="1 7 8">Belongs to the NDK family.</text>
</comment>
<dbReference type="AlphaFoldDB" id="A0A1C7N307"/>
<dbReference type="GO" id="GO:0006183">
    <property type="term" value="P:GTP biosynthetic process"/>
    <property type="evidence" value="ECO:0007669"/>
    <property type="project" value="InterPro"/>
</dbReference>
<evidence type="ECO:0000256" key="2">
    <source>
        <dbReference type="ARBA" id="ARBA00017632"/>
    </source>
</evidence>
<dbReference type="Pfam" id="PF00334">
    <property type="entry name" value="NDK"/>
    <property type="match status" value="1"/>
</dbReference>
<dbReference type="STRING" id="101091.A0A1C7N307"/>
<dbReference type="GO" id="GO:0006228">
    <property type="term" value="P:UTP biosynthetic process"/>
    <property type="evidence" value="ECO:0007669"/>
    <property type="project" value="InterPro"/>
</dbReference>
<dbReference type="InterPro" id="IPR036850">
    <property type="entry name" value="NDK-like_dom_sf"/>
</dbReference>
<dbReference type="Gene3D" id="3.30.70.141">
    <property type="entry name" value="Nucleoside diphosphate kinase-like domain"/>
    <property type="match status" value="1"/>
</dbReference>
<evidence type="ECO:0000256" key="6">
    <source>
        <dbReference type="ARBA" id="ARBA00022840"/>
    </source>
</evidence>
<organism evidence="10 11">
    <name type="scientific">Choanephora cucurbitarum</name>
    <dbReference type="NCBI Taxonomy" id="101091"/>
    <lineage>
        <taxon>Eukaryota</taxon>
        <taxon>Fungi</taxon>
        <taxon>Fungi incertae sedis</taxon>
        <taxon>Mucoromycota</taxon>
        <taxon>Mucoromycotina</taxon>
        <taxon>Mucoromycetes</taxon>
        <taxon>Mucorales</taxon>
        <taxon>Mucorineae</taxon>
        <taxon>Choanephoraceae</taxon>
        <taxon>Choanephoroideae</taxon>
        <taxon>Choanephora</taxon>
    </lineage>
</organism>
<dbReference type="SMART" id="SM00562">
    <property type="entry name" value="NDK"/>
    <property type="match status" value="1"/>
</dbReference>
<dbReference type="EMBL" id="LUGH01000735">
    <property type="protein sequence ID" value="OBZ83036.1"/>
    <property type="molecule type" value="Genomic_DNA"/>
</dbReference>
<keyword evidence="4" id="KW-0547">Nucleotide-binding</keyword>
<dbReference type="InterPro" id="IPR034907">
    <property type="entry name" value="NDK-like_dom"/>
</dbReference>
<keyword evidence="3" id="KW-0808">Transferase</keyword>
<sequence length="208" mass="24014">METTKESTLAIITLNENTKETKDYILSQGFLIAQSKDIQFSPNEAHLFYQAHKEQSYYDKFIKWLTTFTLHAMILEKPNGIQEWKQLMGPSNYKKARKIQPDSIRALFGQNKADNITHGSDTVDHAKREIEFIFGPSRKRFISQIPIRTQQNMMLIEKCPLRFKGHSRIARPIGSFKIEPLKESSIKKSSLPIMKGRTLIQLSTKISV</sequence>
<dbReference type="OrthoDB" id="2162449at2759"/>
<evidence type="ECO:0000313" key="11">
    <source>
        <dbReference type="Proteomes" id="UP000093000"/>
    </source>
</evidence>
<evidence type="ECO:0000256" key="4">
    <source>
        <dbReference type="ARBA" id="ARBA00022741"/>
    </source>
</evidence>